<name>A0A9X3XB24_9BACT</name>
<dbReference type="EMBL" id="JAGTJJ010000033">
    <property type="protein sequence ID" value="MDC3985960.1"/>
    <property type="molecule type" value="Genomic_DNA"/>
</dbReference>
<accession>A0A9X3XB24</accession>
<evidence type="ECO:0000313" key="1">
    <source>
        <dbReference type="EMBL" id="MDC3985960.1"/>
    </source>
</evidence>
<proteinExistence type="predicted"/>
<comment type="caution">
    <text evidence="1">The sequence shown here is derived from an EMBL/GenBank/DDBJ whole genome shotgun (WGS) entry which is preliminary data.</text>
</comment>
<dbReference type="AlphaFoldDB" id="A0A9X3XB24"/>
<dbReference type="Proteomes" id="UP001151081">
    <property type="component" value="Unassembled WGS sequence"/>
</dbReference>
<organism evidence="1 2">
    <name type="scientific">Polyangium jinanense</name>
    <dbReference type="NCBI Taxonomy" id="2829994"/>
    <lineage>
        <taxon>Bacteria</taxon>
        <taxon>Pseudomonadati</taxon>
        <taxon>Myxococcota</taxon>
        <taxon>Polyangia</taxon>
        <taxon>Polyangiales</taxon>
        <taxon>Polyangiaceae</taxon>
        <taxon>Polyangium</taxon>
    </lineage>
</organism>
<keyword evidence="2" id="KW-1185">Reference proteome</keyword>
<evidence type="ECO:0000313" key="2">
    <source>
        <dbReference type="Proteomes" id="UP001151081"/>
    </source>
</evidence>
<protein>
    <submittedName>
        <fullName evidence="1">Uncharacterized protein</fullName>
    </submittedName>
</protein>
<gene>
    <name evidence="1" type="ORF">KEG57_36100</name>
</gene>
<reference evidence="1 2" key="1">
    <citation type="submission" date="2021-04" db="EMBL/GenBank/DDBJ databases">
        <title>Genome analysis of Polyangium sp.</title>
        <authorList>
            <person name="Li Y."/>
            <person name="Wang J."/>
        </authorList>
    </citation>
    <scope>NUCLEOTIDE SEQUENCE [LARGE SCALE GENOMIC DNA]</scope>
    <source>
        <strain evidence="1 2">SDU14</strain>
    </source>
</reference>
<dbReference type="RefSeq" id="WP_272459324.1">
    <property type="nucleotide sequence ID" value="NZ_JAGTJJ010000033.1"/>
</dbReference>
<sequence length="254" mass="28669">MADVVTEAFLEMHFARALAELFASVYGARFLRLWKPSPNGETYVGFDQGWVRHSGTDAEFEKALRDAISTRSTSVPKFFVGYFMQFKRVQQMQRSTKFTDPSIQGEHLRVEIDLVPSPTTGISQHDTLIRLANIQRADVSYACGMIFDAGAIYDTPDLSQLRIVPVDDKVVQARARWQPGERHFIEFQSENAAPLWCSEPVPGRALSPEEWARELRHLSARDVLGLLAAAREALGVQARIVPYLTVLEFEAVKR</sequence>